<name>A0AAP0PP21_9MAGN</name>
<keyword evidence="2" id="KW-1185">Reference proteome</keyword>
<reference evidence="1 2" key="1">
    <citation type="submission" date="2024-01" db="EMBL/GenBank/DDBJ databases">
        <title>Genome assemblies of Stephania.</title>
        <authorList>
            <person name="Yang L."/>
        </authorList>
    </citation>
    <scope>NUCLEOTIDE SEQUENCE [LARGE SCALE GENOMIC DNA]</scope>
    <source>
        <strain evidence="1">YNDBR</strain>
        <tissue evidence="1">Leaf</tissue>
    </source>
</reference>
<gene>
    <name evidence="1" type="ORF">Syun_009456</name>
</gene>
<comment type="caution">
    <text evidence="1">The sequence shown here is derived from an EMBL/GenBank/DDBJ whole genome shotgun (WGS) entry which is preliminary data.</text>
</comment>
<proteinExistence type="predicted"/>
<sequence>MQYYEIVNYKASVLYHIVMGLGYLDVGKIIYESIRSAITMKKNDGLHFPFMIVTFCRTSQVNMAGLDMDVLPKKTIMDEVIERYGIVNGYENTKDEREKVEIAKREIEQGRKIGDDTKRISE</sequence>
<accession>A0AAP0PP21</accession>
<evidence type="ECO:0000313" key="2">
    <source>
        <dbReference type="Proteomes" id="UP001420932"/>
    </source>
</evidence>
<dbReference type="Proteomes" id="UP001420932">
    <property type="component" value="Unassembled WGS sequence"/>
</dbReference>
<protein>
    <submittedName>
        <fullName evidence="1">Uncharacterized protein</fullName>
    </submittedName>
</protein>
<dbReference type="AlphaFoldDB" id="A0AAP0PP21"/>
<organism evidence="1 2">
    <name type="scientific">Stephania yunnanensis</name>
    <dbReference type="NCBI Taxonomy" id="152371"/>
    <lineage>
        <taxon>Eukaryota</taxon>
        <taxon>Viridiplantae</taxon>
        <taxon>Streptophyta</taxon>
        <taxon>Embryophyta</taxon>
        <taxon>Tracheophyta</taxon>
        <taxon>Spermatophyta</taxon>
        <taxon>Magnoliopsida</taxon>
        <taxon>Ranunculales</taxon>
        <taxon>Menispermaceae</taxon>
        <taxon>Menispermoideae</taxon>
        <taxon>Cissampelideae</taxon>
        <taxon>Stephania</taxon>
    </lineage>
</organism>
<dbReference type="EMBL" id="JBBNAF010000004">
    <property type="protein sequence ID" value="KAK9151147.1"/>
    <property type="molecule type" value="Genomic_DNA"/>
</dbReference>
<evidence type="ECO:0000313" key="1">
    <source>
        <dbReference type="EMBL" id="KAK9151147.1"/>
    </source>
</evidence>